<dbReference type="PANTHER" id="PTHR46796">
    <property type="entry name" value="HTH-TYPE TRANSCRIPTIONAL ACTIVATOR RHAS-RELATED"/>
    <property type="match status" value="1"/>
</dbReference>
<evidence type="ECO:0000313" key="6">
    <source>
        <dbReference type="Proteomes" id="UP001467690"/>
    </source>
</evidence>
<proteinExistence type="predicted"/>
<dbReference type="SUPFAM" id="SSF46689">
    <property type="entry name" value="Homeodomain-like"/>
    <property type="match status" value="1"/>
</dbReference>
<dbReference type="Pfam" id="PF00165">
    <property type="entry name" value="HTH_AraC"/>
    <property type="match status" value="1"/>
</dbReference>
<accession>A0ABV1RIF5</accession>
<dbReference type="PROSITE" id="PS01124">
    <property type="entry name" value="HTH_ARAC_FAMILY_2"/>
    <property type="match status" value="1"/>
</dbReference>
<dbReference type="InterPro" id="IPR050204">
    <property type="entry name" value="AraC_XylS_family_regulators"/>
</dbReference>
<keyword evidence="2" id="KW-0238">DNA-binding</keyword>
<dbReference type="InterPro" id="IPR018062">
    <property type="entry name" value="HTH_AraC-typ_CS"/>
</dbReference>
<evidence type="ECO:0000256" key="1">
    <source>
        <dbReference type="ARBA" id="ARBA00023015"/>
    </source>
</evidence>
<dbReference type="RefSeq" id="WP_350402257.1">
    <property type="nucleotide sequence ID" value="NZ_JBELOE010000228.1"/>
</dbReference>
<keyword evidence="3" id="KW-0804">Transcription</keyword>
<dbReference type="PROSITE" id="PS00041">
    <property type="entry name" value="HTH_ARAC_FAMILY_1"/>
    <property type="match status" value="1"/>
</dbReference>
<evidence type="ECO:0000256" key="2">
    <source>
        <dbReference type="ARBA" id="ARBA00023125"/>
    </source>
</evidence>
<dbReference type="InterPro" id="IPR009057">
    <property type="entry name" value="Homeodomain-like_sf"/>
</dbReference>
<dbReference type="Proteomes" id="UP001467690">
    <property type="component" value="Unassembled WGS sequence"/>
</dbReference>
<name>A0ABV1RIF5_9ALTE</name>
<evidence type="ECO:0000256" key="3">
    <source>
        <dbReference type="ARBA" id="ARBA00023163"/>
    </source>
</evidence>
<keyword evidence="6" id="KW-1185">Reference proteome</keyword>
<dbReference type="InterPro" id="IPR020449">
    <property type="entry name" value="Tscrpt_reg_AraC-type_HTH"/>
</dbReference>
<keyword evidence="1" id="KW-0805">Transcription regulation</keyword>
<organism evidence="5 6">
    <name type="scientific">Catenovulum sediminis</name>
    <dbReference type="NCBI Taxonomy" id="1740262"/>
    <lineage>
        <taxon>Bacteria</taxon>
        <taxon>Pseudomonadati</taxon>
        <taxon>Pseudomonadota</taxon>
        <taxon>Gammaproteobacteria</taxon>
        <taxon>Alteromonadales</taxon>
        <taxon>Alteromonadaceae</taxon>
        <taxon>Catenovulum</taxon>
    </lineage>
</organism>
<dbReference type="InterPro" id="IPR018060">
    <property type="entry name" value="HTH_AraC"/>
</dbReference>
<dbReference type="PRINTS" id="PR00032">
    <property type="entry name" value="HTHARAC"/>
</dbReference>
<dbReference type="EMBL" id="JBELOE010000228">
    <property type="protein sequence ID" value="MER2492718.1"/>
    <property type="molecule type" value="Genomic_DNA"/>
</dbReference>
<feature type="domain" description="HTH araC/xylS-type" evidence="4">
    <location>
        <begin position="1"/>
        <end position="49"/>
    </location>
</feature>
<reference evidence="5 6" key="1">
    <citation type="submission" date="2024-06" db="EMBL/GenBank/DDBJ databases">
        <authorList>
            <person name="Chen R.Y."/>
        </authorList>
    </citation>
    <scope>NUCLEOTIDE SEQUENCE [LARGE SCALE GENOMIC DNA]</scope>
    <source>
        <strain evidence="5 6">D2</strain>
    </source>
</reference>
<protein>
    <submittedName>
        <fullName evidence="5">Helix-turn-helix domain-containing protein</fullName>
    </submittedName>
</protein>
<dbReference type="Gene3D" id="1.10.10.60">
    <property type="entry name" value="Homeodomain-like"/>
    <property type="match status" value="1"/>
</dbReference>
<sequence>MKARTLLRTSNSSISIADLACELGFYDQSHFTHEFKQVIGITPGQFRNKIKNEPLAK</sequence>
<comment type="caution">
    <text evidence="5">The sequence shown here is derived from an EMBL/GenBank/DDBJ whole genome shotgun (WGS) entry which is preliminary data.</text>
</comment>
<evidence type="ECO:0000313" key="5">
    <source>
        <dbReference type="EMBL" id="MER2492718.1"/>
    </source>
</evidence>
<evidence type="ECO:0000259" key="4">
    <source>
        <dbReference type="PROSITE" id="PS01124"/>
    </source>
</evidence>
<gene>
    <name evidence="5" type="ORF">ABS311_12605</name>
</gene>